<accession>A0A7G1KLZ6</accession>
<dbReference type="InterPro" id="IPR002577">
    <property type="entry name" value="HTH_HxlR"/>
</dbReference>
<evidence type="ECO:0000259" key="4">
    <source>
        <dbReference type="PROSITE" id="PS51118"/>
    </source>
</evidence>
<reference evidence="5 6" key="1">
    <citation type="submission" date="2020-08" db="EMBL/GenBank/DDBJ databases">
        <title>Genome Sequencing of Nocardia wallacei strain FMUON74 and assembly.</title>
        <authorList>
            <person name="Toyokawa M."/>
            <person name="Uesaka K."/>
        </authorList>
    </citation>
    <scope>NUCLEOTIDE SEQUENCE [LARGE SCALE GENOMIC DNA]</scope>
    <source>
        <strain evidence="5 6">FMUON74</strain>
    </source>
</reference>
<evidence type="ECO:0000313" key="5">
    <source>
        <dbReference type="EMBL" id="BCK55243.1"/>
    </source>
</evidence>
<dbReference type="KEGG" id="nwl:NWFMUON74_30150"/>
<dbReference type="Pfam" id="PF01638">
    <property type="entry name" value="HxlR"/>
    <property type="match status" value="1"/>
</dbReference>
<evidence type="ECO:0000256" key="3">
    <source>
        <dbReference type="ARBA" id="ARBA00023163"/>
    </source>
</evidence>
<name>A0A7G1KLZ6_9NOCA</name>
<keyword evidence="1" id="KW-0805">Transcription regulation</keyword>
<dbReference type="InterPro" id="IPR036390">
    <property type="entry name" value="WH_DNA-bd_sf"/>
</dbReference>
<evidence type="ECO:0000313" key="6">
    <source>
        <dbReference type="Proteomes" id="UP000516173"/>
    </source>
</evidence>
<dbReference type="AlphaFoldDB" id="A0A7G1KLZ6"/>
<keyword evidence="6" id="KW-1185">Reference proteome</keyword>
<organism evidence="5 6">
    <name type="scientific">Nocardia wallacei</name>
    <dbReference type="NCBI Taxonomy" id="480035"/>
    <lineage>
        <taxon>Bacteria</taxon>
        <taxon>Bacillati</taxon>
        <taxon>Actinomycetota</taxon>
        <taxon>Actinomycetes</taxon>
        <taxon>Mycobacteriales</taxon>
        <taxon>Nocardiaceae</taxon>
        <taxon>Nocardia</taxon>
    </lineage>
</organism>
<evidence type="ECO:0000256" key="1">
    <source>
        <dbReference type="ARBA" id="ARBA00023015"/>
    </source>
</evidence>
<dbReference type="Proteomes" id="UP000516173">
    <property type="component" value="Chromosome"/>
</dbReference>
<dbReference type="PROSITE" id="PS51118">
    <property type="entry name" value="HTH_HXLR"/>
    <property type="match status" value="1"/>
</dbReference>
<dbReference type="PANTHER" id="PTHR33204:SF18">
    <property type="entry name" value="TRANSCRIPTIONAL REGULATORY PROTEIN"/>
    <property type="match status" value="1"/>
</dbReference>
<dbReference type="RefSeq" id="WP_187688391.1">
    <property type="nucleotide sequence ID" value="NZ_AP023396.1"/>
</dbReference>
<dbReference type="PANTHER" id="PTHR33204">
    <property type="entry name" value="TRANSCRIPTIONAL REGULATOR, MARR FAMILY"/>
    <property type="match status" value="1"/>
</dbReference>
<evidence type="ECO:0000256" key="2">
    <source>
        <dbReference type="ARBA" id="ARBA00023125"/>
    </source>
</evidence>
<feature type="domain" description="HTH hxlR-type" evidence="4">
    <location>
        <begin position="10"/>
        <end position="108"/>
    </location>
</feature>
<dbReference type="Gene3D" id="1.10.10.10">
    <property type="entry name" value="Winged helix-like DNA-binding domain superfamily/Winged helix DNA-binding domain"/>
    <property type="match status" value="1"/>
</dbReference>
<gene>
    <name evidence="5" type="ORF">NWFMUON74_30150</name>
</gene>
<dbReference type="GeneID" id="80347563"/>
<protein>
    <submittedName>
        <fullName evidence="5">Transcriptional regulator</fullName>
    </submittedName>
</protein>
<dbReference type="SUPFAM" id="SSF46785">
    <property type="entry name" value="Winged helix' DNA-binding domain"/>
    <property type="match status" value="1"/>
</dbReference>
<dbReference type="InterPro" id="IPR036388">
    <property type="entry name" value="WH-like_DNA-bd_sf"/>
</dbReference>
<proteinExistence type="predicted"/>
<dbReference type="EMBL" id="AP023396">
    <property type="protein sequence ID" value="BCK55243.1"/>
    <property type="molecule type" value="Genomic_DNA"/>
</dbReference>
<dbReference type="GO" id="GO:0003677">
    <property type="term" value="F:DNA binding"/>
    <property type="evidence" value="ECO:0007669"/>
    <property type="project" value="UniProtKB-KW"/>
</dbReference>
<sequence>MPRRSYDHYCAASRALDVVGDRWSLLVVRELCPGPRRYSDLFADLPGISTDVLAARLKDLERDGILTRQRVGPRATTALYELTPAGAALRPVLEALSDWGAGLLGERRPTDAVRAHWFALPLGRAVAQRITAGTVTVHVGETVFHLVVDDTGVTHHDGPAAAPDLELRLDLAAATAVATGSRSLAEAAPGVSWP</sequence>
<keyword evidence="3" id="KW-0804">Transcription</keyword>
<keyword evidence="2" id="KW-0238">DNA-binding</keyword>